<organism evidence="3 4">
    <name type="scientific">Actinomadura livida</name>
    <dbReference type="NCBI Taxonomy" id="79909"/>
    <lineage>
        <taxon>Bacteria</taxon>
        <taxon>Bacillati</taxon>
        <taxon>Actinomycetota</taxon>
        <taxon>Actinomycetes</taxon>
        <taxon>Streptosporangiales</taxon>
        <taxon>Thermomonosporaceae</taxon>
        <taxon>Actinomadura</taxon>
    </lineage>
</organism>
<feature type="compositionally biased region" description="Pro residues" evidence="1">
    <location>
        <begin position="305"/>
        <end position="316"/>
    </location>
</feature>
<proteinExistence type="predicted"/>
<protein>
    <submittedName>
        <fullName evidence="3">Uncharacterized protein</fullName>
    </submittedName>
</protein>
<feature type="compositionally biased region" description="Basic and acidic residues" evidence="1">
    <location>
        <begin position="383"/>
        <end position="396"/>
    </location>
</feature>
<comment type="caution">
    <text evidence="3">The sequence shown here is derived from an EMBL/GenBank/DDBJ whole genome shotgun (WGS) entry which is preliminary data.</text>
</comment>
<reference evidence="3 4" key="2">
    <citation type="submission" date="2020-08" db="EMBL/GenBank/DDBJ databases">
        <title>Sequencing the genomes of 1000 actinobacteria strains.</title>
        <authorList>
            <person name="Klenk H.-P."/>
        </authorList>
    </citation>
    <scope>NUCLEOTIDE SEQUENCE [LARGE SCALE GENOMIC DNA]</scope>
    <source>
        <strain evidence="3 4">DSM 44772</strain>
    </source>
</reference>
<feature type="compositionally biased region" description="Low complexity" evidence="1">
    <location>
        <begin position="294"/>
        <end position="304"/>
    </location>
</feature>
<feature type="region of interest" description="Disordered" evidence="1">
    <location>
        <begin position="277"/>
        <end position="492"/>
    </location>
</feature>
<dbReference type="Proteomes" id="UP000549343">
    <property type="component" value="Unassembled WGS sequence"/>
</dbReference>
<name>A0A7W7MW57_9ACTN</name>
<keyword evidence="5" id="KW-1185">Reference proteome</keyword>
<reference evidence="2 5" key="1">
    <citation type="journal article" date="2019" name="Int. J. Syst. Evol. Microbiol.">
        <title>The Global Catalogue of Microorganisms (GCM) 10K type strain sequencing project: providing services to taxonomists for standard genome sequencing and annotation.</title>
        <authorList>
            <consortium name="The Broad Institute Genomics Platform"/>
            <consortium name="The Broad Institute Genome Sequencing Center for Infectious Disease"/>
            <person name="Wu L."/>
            <person name="Ma J."/>
        </authorList>
    </citation>
    <scope>NUCLEOTIDE SEQUENCE [LARGE SCALE GENOMIC DNA]</scope>
    <source>
        <strain evidence="2 5">JCM 10667</strain>
    </source>
</reference>
<sequence length="492" mass="51179">MTAVVLAGDFPSTGILQATLAYRVGLDGGDEACAAFIDHVAYALGQRGAVLVVYPSWKGERARRMVRLARSALLTDRVAGVPLDVPPLALSLIADQLAFASGYARPGVLASLAGRLSESVYAGAWVNSVARMEHIKTGLGAHVSSYLPGNAFSVSAGPRPAVHRITASKPVPEPAVRPADPVLMLFGHENGDVEWLQHRLRPVIGAVSVTAVAAQPMSAQYWGTRKYAEFVAFSGHPQALQSLLAGSPYRPCGWCGEPTALPECPFCLMVQPGPEAAPAPGPPAGPSRPPAPRPGQAGPVQAEPARPPSAQPPPSGPAHQDLEAPPTRPQPSPPAGERSPQWPRALDRRDPHAATPVQAEEELAAPTRREPVLAAPVGPPHGAEGDGSGRRDDRTRVQNPPSSWGKAAPPDARPADAAVPAAEPADAPEPADAETDAAEPPPSEPPPSEGTSSIGHILNGGAEPPAGPPRRTAPDDDWPRAGTVGFRPRQPR</sequence>
<feature type="compositionally biased region" description="Pro residues" evidence="1">
    <location>
        <begin position="277"/>
        <end position="293"/>
    </location>
</feature>
<gene>
    <name evidence="3" type="ORF">F4557_001706</name>
    <name evidence="2" type="ORF">GCM10009546_35880</name>
</gene>
<feature type="compositionally biased region" description="Low complexity" evidence="1">
    <location>
        <begin position="407"/>
        <end position="428"/>
    </location>
</feature>
<dbReference type="PRINTS" id="PR01217">
    <property type="entry name" value="PRICHEXTENSN"/>
</dbReference>
<dbReference type="Proteomes" id="UP001501427">
    <property type="component" value="Unassembled WGS sequence"/>
</dbReference>
<evidence type="ECO:0000256" key="1">
    <source>
        <dbReference type="SAM" id="MobiDB-lite"/>
    </source>
</evidence>
<reference evidence="2" key="3">
    <citation type="submission" date="2023-12" db="EMBL/GenBank/DDBJ databases">
        <authorList>
            <person name="Sun Q."/>
            <person name="Inoue M."/>
        </authorList>
    </citation>
    <scope>NUCLEOTIDE SEQUENCE</scope>
    <source>
        <strain evidence="2">JCM 10667</strain>
    </source>
</reference>
<evidence type="ECO:0000313" key="2">
    <source>
        <dbReference type="EMBL" id="GAA0569868.1"/>
    </source>
</evidence>
<dbReference type="EMBL" id="BAAAHD010000027">
    <property type="protein sequence ID" value="GAA0569868.1"/>
    <property type="molecule type" value="Genomic_DNA"/>
</dbReference>
<accession>A0A7W7MW57</accession>
<feature type="compositionally biased region" description="Pro residues" evidence="1">
    <location>
        <begin position="439"/>
        <end position="448"/>
    </location>
</feature>
<dbReference type="EMBL" id="JACHMV010000001">
    <property type="protein sequence ID" value="MBB4773288.1"/>
    <property type="molecule type" value="Genomic_DNA"/>
</dbReference>
<evidence type="ECO:0000313" key="5">
    <source>
        <dbReference type="Proteomes" id="UP001501427"/>
    </source>
</evidence>
<evidence type="ECO:0000313" key="3">
    <source>
        <dbReference type="EMBL" id="MBB4773288.1"/>
    </source>
</evidence>
<dbReference type="RefSeq" id="WP_184881293.1">
    <property type="nucleotide sequence ID" value="NZ_BAAAHD010000027.1"/>
</dbReference>
<dbReference type="AlphaFoldDB" id="A0A7W7MW57"/>
<evidence type="ECO:0000313" key="4">
    <source>
        <dbReference type="Proteomes" id="UP000549343"/>
    </source>
</evidence>